<feature type="domain" description="Xaa-Pro dipeptidyl-peptidase C-terminal" evidence="2">
    <location>
        <begin position="326"/>
        <end position="590"/>
    </location>
</feature>
<keyword evidence="4" id="KW-1185">Reference proteome</keyword>
<accession>A0ABR0J2I3</accession>
<dbReference type="Gene3D" id="3.40.50.1820">
    <property type="entry name" value="alpha/beta hydrolase"/>
    <property type="match status" value="1"/>
</dbReference>
<proteinExistence type="predicted"/>
<dbReference type="PANTHER" id="PTHR43056">
    <property type="entry name" value="PEPTIDASE S9 PROLYL OLIGOPEPTIDASE"/>
    <property type="match status" value="1"/>
</dbReference>
<dbReference type="Proteomes" id="UP001345691">
    <property type="component" value="Unassembled WGS sequence"/>
</dbReference>
<dbReference type="Pfam" id="PF02129">
    <property type="entry name" value="Peptidase_S15"/>
    <property type="match status" value="1"/>
</dbReference>
<organism evidence="3 4">
    <name type="scientific">Exophiala sideris</name>
    <dbReference type="NCBI Taxonomy" id="1016849"/>
    <lineage>
        <taxon>Eukaryota</taxon>
        <taxon>Fungi</taxon>
        <taxon>Dikarya</taxon>
        <taxon>Ascomycota</taxon>
        <taxon>Pezizomycotina</taxon>
        <taxon>Eurotiomycetes</taxon>
        <taxon>Chaetothyriomycetidae</taxon>
        <taxon>Chaetothyriales</taxon>
        <taxon>Herpotrichiellaceae</taxon>
        <taxon>Exophiala</taxon>
    </lineage>
</organism>
<evidence type="ECO:0000313" key="3">
    <source>
        <dbReference type="EMBL" id="KAK5054919.1"/>
    </source>
</evidence>
<dbReference type="InterPro" id="IPR050585">
    <property type="entry name" value="Xaa-Pro_dipeptidyl-ppase/CocE"/>
</dbReference>
<dbReference type="EMBL" id="JAVRRF010000021">
    <property type="protein sequence ID" value="KAK5054919.1"/>
    <property type="molecule type" value="Genomic_DNA"/>
</dbReference>
<dbReference type="PANTHER" id="PTHR43056:SF10">
    <property type="entry name" value="COCE_NOND FAMILY, PUTATIVE (AFU_ORTHOLOGUE AFUA_7G00600)-RELATED"/>
    <property type="match status" value="1"/>
</dbReference>
<dbReference type="NCBIfam" id="TIGR00976">
    <property type="entry name" value="CocE_NonD"/>
    <property type="match status" value="1"/>
</dbReference>
<keyword evidence="1" id="KW-0378">Hydrolase</keyword>
<name>A0ABR0J2I3_9EURO</name>
<dbReference type="Pfam" id="PF08530">
    <property type="entry name" value="PepX_C"/>
    <property type="match status" value="1"/>
</dbReference>
<dbReference type="SUPFAM" id="SSF53474">
    <property type="entry name" value="alpha/beta-Hydrolases"/>
    <property type="match status" value="1"/>
</dbReference>
<dbReference type="SMART" id="SM00939">
    <property type="entry name" value="PepX_C"/>
    <property type="match status" value="1"/>
</dbReference>
<sequence length="612" mass="68594">MSLRINGFDVAVAPTIPLDDPAVGKYDKFNPSTRVIEKGWRQSPEVAAFQADTIFEKDVAITLRDGVKIYVDIFRPSGEEKVPAIVMWSPYGKSGNGPNSLDMLPGRFGVPKDRVSGFEKFEGLDPAEWVARGYAIVNVDLRGSWDSEGIVPWQGEQDGKDGYDAIEYLAQLPWCTGKVATAGNSWLAMCQWFIAAQQPPHLAAIAPWEGAADFYRDTLARGGIPYPYDTMWGFLQNTTIGRNGVEAVTTMLEKYPLYNDYWDDKRAKLDKITTPAYVLASYSSALHTTGSIRGFNEIQSKDKWLRIHPRQEWSDLYKKENSDELSQFFAYYLKGIKNDFPKTPRVRVSLLGFNNDYVENVVVSDYPIPEAKYTKFYLGANGTLSSEPAKETGTVSYDGSYFPKQDDNDSEEVLFSHKFTKPTWLAGYSWIVLHVSNATEDDSDVFVQVRKLDKNGKLVQNLNVPLKDLIPPFNDASEVHNSCFLKYLGAPGSLRASHAVTKIRNSDPRLGDWPQYDHTRREPIAPGTVTRLEVPIWPTGITFEEGESLVVKISGHYMGFMEFEFLAGKSHHNKGVQTLHFGGEYDSYLVVPLMDPINQEATGARGLTQGSM</sequence>
<dbReference type="InterPro" id="IPR029058">
    <property type="entry name" value="AB_hydrolase_fold"/>
</dbReference>
<dbReference type="InterPro" id="IPR008979">
    <property type="entry name" value="Galactose-bd-like_sf"/>
</dbReference>
<evidence type="ECO:0000256" key="1">
    <source>
        <dbReference type="ARBA" id="ARBA00022801"/>
    </source>
</evidence>
<evidence type="ECO:0000259" key="2">
    <source>
        <dbReference type="SMART" id="SM00939"/>
    </source>
</evidence>
<evidence type="ECO:0000313" key="4">
    <source>
        <dbReference type="Proteomes" id="UP001345691"/>
    </source>
</evidence>
<comment type="caution">
    <text evidence="3">The sequence shown here is derived from an EMBL/GenBank/DDBJ whole genome shotgun (WGS) entry which is preliminary data.</text>
</comment>
<dbReference type="InterPro" id="IPR005674">
    <property type="entry name" value="CocE/Ser_esterase"/>
</dbReference>
<reference evidence="3 4" key="1">
    <citation type="submission" date="2023-08" db="EMBL/GenBank/DDBJ databases">
        <title>Black Yeasts Isolated from many extreme environments.</title>
        <authorList>
            <person name="Coleine C."/>
            <person name="Stajich J.E."/>
            <person name="Selbmann L."/>
        </authorList>
    </citation>
    <scope>NUCLEOTIDE SEQUENCE [LARGE SCALE GENOMIC DNA]</scope>
    <source>
        <strain evidence="3 4">CCFEE 6328</strain>
    </source>
</reference>
<gene>
    <name evidence="3" type="ORF">LTR69_008487</name>
</gene>
<dbReference type="InterPro" id="IPR000383">
    <property type="entry name" value="Xaa-Pro-like_dom"/>
</dbReference>
<dbReference type="SUPFAM" id="SSF49785">
    <property type="entry name" value="Galactose-binding domain-like"/>
    <property type="match status" value="1"/>
</dbReference>
<dbReference type="Gene3D" id="2.60.120.260">
    <property type="entry name" value="Galactose-binding domain-like"/>
    <property type="match status" value="1"/>
</dbReference>
<protein>
    <recommendedName>
        <fullName evidence="2">Xaa-Pro dipeptidyl-peptidase C-terminal domain-containing protein</fullName>
    </recommendedName>
</protein>
<dbReference type="InterPro" id="IPR013736">
    <property type="entry name" value="Xaa-Pro_dipept_C"/>
</dbReference>
<dbReference type="Gene3D" id="1.10.3020.20">
    <property type="match status" value="1"/>
</dbReference>